<protein>
    <submittedName>
        <fullName evidence="1">Uncharacterized protein</fullName>
    </submittedName>
</protein>
<dbReference type="VEuPathDB" id="FungiDB:BD410DRAFT_804114"/>
<organism evidence="1 2">
    <name type="scientific">Rickenella mellea</name>
    <dbReference type="NCBI Taxonomy" id="50990"/>
    <lineage>
        <taxon>Eukaryota</taxon>
        <taxon>Fungi</taxon>
        <taxon>Dikarya</taxon>
        <taxon>Basidiomycota</taxon>
        <taxon>Agaricomycotina</taxon>
        <taxon>Agaricomycetes</taxon>
        <taxon>Hymenochaetales</taxon>
        <taxon>Rickenellaceae</taxon>
        <taxon>Rickenella</taxon>
    </lineage>
</organism>
<dbReference type="EMBL" id="ML170179">
    <property type="protein sequence ID" value="TDL21750.1"/>
    <property type="molecule type" value="Genomic_DNA"/>
</dbReference>
<name>A0A4Y7Q4J7_9AGAM</name>
<evidence type="ECO:0000313" key="2">
    <source>
        <dbReference type="Proteomes" id="UP000294933"/>
    </source>
</evidence>
<proteinExistence type="predicted"/>
<dbReference type="AlphaFoldDB" id="A0A4Y7Q4J7"/>
<dbReference type="Proteomes" id="UP000294933">
    <property type="component" value="Unassembled WGS sequence"/>
</dbReference>
<evidence type="ECO:0000313" key="1">
    <source>
        <dbReference type="EMBL" id="TDL21750.1"/>
    </source>
</evidence>
<reference evidence="1 2" key="1">
    <citation type="submission" date="2018-06" db="EMBL/GenBank/DDBJ databases">
        <title>A transcriptomic atlas of mushroom development highlights an independent origin of complex multicellularity.</title>
        <authorList>
            <consortium name="DOE Joint Genome Institute"/>
            <person name="Krizsan K."/>
            <person name="Almasi E."/>
            <person name="Merenyi Z."/>
            <person name="Sahu N."/>
            <person name="Viragh M."/>
            <person name="Koszo T."/>
            <person name="Mondo S."/>
            <person name="Kiss B."/>
            <person name="Balint B."/>
            <person name="Kues U."/>
            <person name="Barry K."/>
            <person name="Hegedus J.C."/>
            <person name="Henrissat B."/>
            <person name="Johnson J."/>
            <person name="Lipzen A."/>
            <person name="Ohm R."/>
            <person name="Nagy I."/>
            <person name="Pangilinan J."/>
            <person name="Yan J."/>
            <person name="Xiong Y."/>
            <person name="Grigoriev I.V."/>
            <person name="Hibbett D.S."/>
            <person name="Nagy L.G."/>
        </authorList>
    </citation>
    <scope>NUCLEOTIDE SEQUENCE [LARGE SCALE GENOMIC DNA]</scope>
    <source>
        <strain evidence="1 2">SZMC22713</strain>
    </source>
</reference>
<sequence>MWNIVRGNGVPAELIVAQMEGHGIKQTSVIEFTNAAKVHFLERFLIQNPHFVYKNALPWRKSIQANNLRPLWREFLAEGWSKIHPWERWAPKQRTTCKAGQQIGNSLICWEFKPISRAYSTTELKRRSDHMFKAEHFHREARDKADAALSNIFSSGLSPVRNGANIMVTYSERCVILISFQRQDSAISNSRIERKSISFR</sequence>
<accession>A0A4Y7Q4J7</accession>
<gene>
    <name evidence="1" type="ORF">BD410DRAFT_804114</name>
</gene>
<keyword evidence="2" id="KW-1185">Reference proteome</keyword>